<organism evidence="2 3">
    <name type="scientific">Actinacidiphila guanduensis</name>
    <dbReference type="NCBI Taxonomy" id="310781"/>
    <lineage>
        <taxon>Bacteria</taxon>
        <taxon>Bacillati</taxon>
        <taxon>Actinomycetota</taxon>
        <taxon>Actinomycetes</taxon>
        <taxon>Kitasatosporales</taxon>
        <taxon>Streptomycetaceae</taxon>
        <taxon>Actinacidiphila</taxon>
    </lineage>
</organism>
<dbReference type="GO" id="GO:0016787">
    <property type="term" value="F:hydrolase activity"/>
    <property type="evidence" value="ECO:0007669"/>
    <property type="project" value="InterPro"/>
</dbReference>
<dbReference type="Pfam" id="PF01738">
    <property type="entry name" value="DLH"/>
    <property type="match status" value="1"/>
</dbReference>
<protein>
    <recommendedName>
        <fullName evidence="1">Dienelactone hydrolase domain-containing protein</fullName>
    </recommendedName>
</protein>
<dbReference type="STRING" id="310781.SAMN05216259_104455"/>
<dbReference type="OrthoDB" id="9805123at2"/>
<dbReference type="InterPro" id="IPR002925">
    <property type="entry name" value="Dienelactn_hydro"/>
</dbReference>
<dbReference type="InterPro" id="IPR029058">
    <property type="entry name" value="AB_hydrolase_fold"/>
</dbReference>
<dbReference type="SUPFAM" id="SSF53474">
    <property type="entry name" value="alpha/beta-Hydrolases"/>
    <property type="match status" value="1"/>
</dbReference>
<name>A0A1H0C807_9ACTN</name>
<dbReference type="PANTHER" id="PTHR47751">
    <property type="entry name" value="SUPERFAMILY HYDROLASE, PUTATIVE (AFU_ORTHOLOGUE AFUA_2G16580)-RELATED"/>
    <property type="match status" value="1"/>
</dbReference>
<gene>
    <name evidence="2" type="ORF">SAMN05216259_104455</name>
</gene>
<keyword evidence="3" id="KW-1185">Reference proteome</keyword>
<dbReference type="InterPro" id="IPR051411">
    <property type="entry name" value="Polyketide_trans_af380"/>
</dbReference>
<dbReference type="Gene3D" id="3.40.50.1820">
    <property type="entry name" value="alpha/beta hydrolase"/>
    <property type="match status" value="1"/>
</dbReference>
<dbReference type="RefSeq" id="WP_093784203.1">
    <property type="nucleotide sequence ID" value="NZ_FNIE01000004.1"/>
</dbReference>
<evidence type="ECO:0000313" key="2">
    <source>
        <dbReference type="EMBL" id="SDN53997.1"/>
    </source>
</evidence>
<evidence type="ECO:0000313" key="3">
    <source>
        <dbReference type="Proteomes" id="UP000199341"/>
    </source>
</evidence>
<sequence length="307" mass="32228">MRTDVTFTSAGIPLAGHLYLPDTAAAGPLPAIVVGHPGSGVKEQTAGVHARHLADAGFAALAFDAAYQGESGGTPRGVEDPAQRVEDIKNAVSFLATHPGIDPERIGALGICASGGYVVPAAVTDHRVRAVATVSAVDIALANRLGADGRQDPALIQGALDAAAAARTAEAAGEPVRMVPIFPATEEEARAGGQHVFDGWEYYCTDRGGHPRSAKEFTLTSVDRIVNFDAFHLVGLLAPRPLLMVVGTEAVTAWMSERAIEQARGPKELHRIEGATHVDLYDRRVPETVAALVPFFTRHLTATRTAA</sequence>
<dbReference type="Gene3D" id="1.10.10.800">
    <property type="match status" value="1"/>
</dbReference>
<accession>A0A1H0C807</accession>
<reference evidence="2 3" key="1">
    <citation type="submission" date="2016-10" db="EMBL/GenBank/DDBJ databases">
        <authorList>
            <person name="de Groot N.N."/>
        </authorList>
    </citation>
    <scope>NUCLEOTIDE SEQUENCE [LARGE SCALE GENOMIC DNA]</scope>
    <source>
        <strain evidence="2 3">CGMCC 4.2022</strain>
    </source>
</reference>
<proteinExistence type="predicted"/>
<dbReference type="Proteomes" id="UP000199341">
    <property type="component" value="Unassembled WGS sequence"/>
</dbReference>
<feature type="domain" description="Dienelactone hydrolase" evidence="1">
    <location>
        <begin position="15"/>
        <end position="133"/>
    </location>
</feature>
<dbReference type="EMBL" id="FNIE01000004">
    <property type="protein sequence ID" value="SDN53997.1"/>
    <property type="molecule type" value="Genomic_DNA"/>
</dbReference>
<evidence type="ECO:0000259" key="1">
    <source>
        <dbReference type="Pfam" id="PF01738"/>
    </source>
</evidence>
<dbReference type="PANTHER" id="PTHR47751:SF1">
    <property type="entry name" value="SUPERFAMILY HYDROLASE, PUTATIVE (AFU_ORTHOLOGUE AFUA_2G16580)-RELATED"/>
    <property type="match status" value="1"/>
</dbReference>
<dbReference type="AlphaFoldDB" id="A0A1H0C807"/>